<feature type="transmembrane region" description="Helical" evidence="1">
    <location>
        <begin position="7"/>
        <end position="25"/>
    </location>
</feature>
<dbReference type="EMBL" id="KM236246">
    <property type="protein sequence ID" value="AIW03521.1"/>
    <property type="molecule type" value="Genomic_DNA"/>
</dbReference>
<dbReference type="Proteomes" id="UP000030207">
    <property type="component" value="Segment"/>
</dbReference>
<accession>A0A0A0RSM0</accession>
<proteinExistence type="predicted"/>
<evidence type="ECO:0000313" key="2">
    <source>
        <dbReference type="EMBL" id="AIW03521.1"/>
    </source>
</evidence>
<keyword evidence="1" id="KW-0472">Membrane</keyword>
<gene>
    <name evidence="2" type="ORF">CPT_Moonbeam123</name>
</gene>
<name>A0A0A0RSM0_9CAUD</name>
<keyword evidence="1" id="KW-1133">Transmembrane helix</keyword>
<sequence length="69" mass="8284">MKGILRLAIISWIMYVSIGIIWYWYEKLVYGKAYPNDRDSLIAVIFAAFLTLIIDSWLTRERRLKEEEK</sequence>
<reference evidence="2 3" key="1">
    <citation type="submission" date="2014-07" db="EMBL/GenBank/DDBJ databases">
        <title>Complete Genome of Bacillus megaterium Myophage Moonbeam.</title>
        <authorList>
            <person name="Cadungog J.N."/>
            <person name="Khatemi B.E."/>
            <person name="Hernandez A.C."/>
            <person name="Everett G.F.K."/>
        </authorList>
    </citation>
    <scope>NUCLEOTIDE SEQUENCE [LARGE SCALE GENOMIC DNA]</scope>
</reference>
<keyword evidence="3" id="KW-1185">Reference proteome</keyword>
<keyword evidence="1" id="KW-0812">Transmembrane</keyword>
<evidence type="ECO:0000256" key="1">
    <source>
        <dbReference type="SAM" id="Phobius"/>
    </source>
</evidence>
<dbReference type="KEGG" id="vg:24608098"/>
<dbReference type="RefSeq" id="YP_009151686.1">
    <property type="nucleotide sequence ID" value="NC_027374.1"/>
</dbReference>
<organism evidence="2 3">
    <name type="scientific">Bacillus phage Moonbeam</name>
    <dbReference type="NCBI Taxonomy" id="1540091"/>
    <lineage>
        <taxon>Viruses</taxon>
        <taxon>Duplodnaviria</taxon>
        <taxon>Heunggongvirae</taxon>
        <taxon>Uroviricota</taxon>
        <taxon>Caudoviricetes</taxon>
        <taxon>Herelleviridae</taxon>
        <taxon>Bastillevirinae</taxon>
        <taxon>Moonbeamvirus</taxon>
        <taxon>Moonbeamvirus moonbeam</taxon>
    </lineage>
</organism>
<feature type="transmembrane region" description="Helical" evidence="1">
    <location>
        <begin position="40"/>
        <end position="59"/>
    </location>
</feature>
<evidence type="ECO:0000313" key="3">
    <source>
        <dbReference type="Proteomes" id="UP000030207"/>
    </source>
</evidence>
<dbReference type="GeneID" id="24608098"/>
<protein>
    <submittedName>
        <fullName evidence="2">Uncharacterized protein</fullName>
    </submittedName>
</protein>